<proteinExistence type="predicted"/>
<dbReference type="EMBL" id="JALJOT010000001">
    <property type="protein sequence ID" value="KAK9918777.1"/>
    <property type="molecule type" value="Genomic_DNA"/>
</dbReference>
<feature type="region of interest" description="Disordered" evidence="1">
    <location>
        <begin position="82"/>
        <end position="101"/>
    </location>
</feature>
<reference evidence="2 3" key="1">
    <citation type="journal article" date="2024" name="Nat. Commun.">
        <title>Phylogenomics reveals the evolutionary origins of lichenization in chlorophyte algae.</title>
        <authorList>
            <person name="Puginier C."/>
            <person name="Libourel C."/>
            <person name="Otte J."/>
            <person name="Skaloud P."/>
            <person name="Haon M."/>
            <person name="Grisel S."/>
            <person name="Petersen M."/>
            <person name="Berrin J.G."/>
            <person name="Delaux P.M."/>
            <person name="Dal Grande F."/>
            <person name="Keller J."/>
        </authorList>
    </citation>
    <scope>NUCLEOTIDE SEQUENCE [LARGE SCALE GENOMIC DNA]</scope>
    <source>
        <strain evidence="2 3">SAG 216-7</strain>
    </source>
</reference>
<gene>
    <name evidence="2" type="ORF">WJX75_006830</name>
</gene>
<feature type="region of interest" description="Disordered" evidence="1">
    <location>
        <begin position="1"/>
        <end position="51"/>
    </location>
</feature>
<evidence type="ECO:0000256" key="1">
    <source>
        <dbReference type="SAM" id="MobiDB-lite"/>
    </source>
</evidence>
<keyword evidence="3" id="KW-1185">Reference proteome</keyword>
<sequence length="101" mass="10963">MQENRESIQASAGSPDVACVGAGESSFPAKGGKGKRRAQSPSRSDPVQERWEKRRCLNCGEDSHGYSGCPHSLPVIPQRFAQRKSARSLPWVGKGKARETP</sequence>
<evidence type="ECO:0008006" key="4">
    <source>
        <dbReference type="Google" id="ProtNLM"/>
    </source>
</evidence>
<accession>A0ABR2Z4B7</accession>
<name>A0ABR2Z4B7_9CHLO</name>
<evidence type="ECO:0000313" key="3">
    <source>
        <dbReference type="Proteomes" id="UP001491310"/>
    </source>
</evidence>
<comment type="caution">
    <text evidence="2">The sequence shown here is derived from an EMBL/GenBank/DDBJ whole genome shotgun (WGS) entry which is preliminary data.</text>
</comment>
<protein>
    <recommendedName>
        <fullName evidence="4">CCHC-type domain-containing protein</fullName>
    </recommendedName>
</protein>
<organism evidence="2 3">
    <name type="scientific">Coccomyxa subellipsoidea</name>
    <dbReference type="NCBI Taxonomy" id="248742"/>
    <lineage>
        <taxon>Eukaryota</taxon>
        <taxon>Viridiplantae</taxon>
        <taxon>Chlorophyta</taxon>
        <taxon>core chlorophytes</taxon>
        <taxon>Trebouxiophyceae</taxon>
        <taxon>Trebouxiophyceae incertae sedis</taxon>
        <taxon>Coccomyxaceae</taxon>
        <taxon>Coccomyxa</taxon>
    </lineage>
</organism>
<evidence type="ECO:0000313" key="2">
    <source>
        <dbReference type="EMBL" id="KAK9918777.1"/>
    </source>
</evidence>
<dbReference type="Proteomes" id="UP001491310">
    <property type="component" value="Unassembled WGS sequence"/>
</dbReference>